<dbReference type="InterPro" id="IPR003660">
    <property type="entry name" value="HAMP_dom"/>
</dbReference>
<dbReference type="Proteomes" id="UP000076825">
    <property type="component" value="Chromosome 1"/>
</dbReference>
<sequence length="438" mass="47677">MKPWLRSLQGRVFLAAVVVFMLGFASVILFVYESGAYLRLSLMQLQATEIAAGFSSASDPRRLPATHAGGALSYTLYDGQGGLLWYSPDRSGPIPRSKAQLRMLTPGIHLSLPRGRGDVITAALRLPDGAVLLVAKDDVREREVIGMVMSSRYVQALLLFLPLAALAAWLIRWLVKRSLAPLARAARATQGIVPEDPGYRLDLRGMPQEVAPLAAAVNLALDRLTLALERERQLVADAAHELRTPLTVLDLRLQQGQADGALDWPAVQGNMQDLRRRVHQLLSLAQHERARQGAAPARARLARVCREVVAAMMPLYDACGRRLSVALIEGAVVRGHAEEIKDAIRNGLENALWHGEGEVRLRLHRSENGFVLDICDEGDGIPPAHREAVFERFRKGAAVSAGSGLGLAIVRRVMHNAGGSAAFVSVRPCVLRLCFVAV</sequence>
<dbReference type="PATRIC" id="fig|123899.6.peg.71"/>
<dbReference type="OrthoDB" id="9121563at2"/>
<dbReference type="CDD" id="cd00082">
    <property type="entry name" value="HisKA"/>
    <property type="match status" value="1"/>
</dbReference>
<evidence type="ECO:0000259" key="13">
    <source>
        <dbReference type="PROSITE" id="PS50885"/>
    </source>
</evidence>
<dbReference type="GO" id="GO:0005886">
    <property type="term" value="C:plasma membrane"/>
    <property type="evidence" value="ECO:0007669"/>
    <property type="project" value="TreeGrafter"/>
</dbReference>
<dbReference type="InterPro" id="IPR003594">
    <property type="entry name" value="HATPase_dom"/>
</dbReference>
<gene>
    <name evidence="14" type="primary">envZ_1</name>
    <name evidence="14" type="ORF">SAMEA3906487_00077</name>
</gene>
<feature type="transmembrane region" description="Helical" evidence="11">
    <location>
        <begin position="153"/>
        <end position="175"/>
    </location>
</feature>
<keyword evidence="15" id="KW-1185">Reference proteome</keyword>
<protein>
    <recommendedName>
        <fullName evidence="3">histidine kinase</fullName>
        <ecNumber evidence="3">2.7.13.3</ecNumber>
    </recommendedName>
</protein>
<dbReference type="InterPro" id="IPR004358">
    <property type="entry name" value="Sig_transdc_His_kin-like_C"/>
</dbReference>
<dbReference type="PRINTS" id="PR00344">
    <property type="entry name" value="BCTRLSENSOR"/>
</dbReference>
<feature type="domain" description="Histidine kinase" evidence="12">
    <location>
        <begin position="237"/>
        <end position="425"/>
    </location>
</feature>
<keyword evidence="6 11" id="KW-0812">Transmembrane</keyword>
<dbReference type="eggNOG" id="COG2205">
    <property type="taxonomic scope" value="Bacteria"/>
</dbReference>
<dbReference type="SUPFAM" id="SSF55874">
    <property type="entry name" value="ATPase domain of HSP90 chaperone/DNA topoisomerase II/histidine kinase"/>
    <property type="match status" value="1"/>
</dbReference>
<dbReference type="SMART" id="SM00388">
    <property type="entry name" value="HisKA"/>
    <property type="match status" value="1"/>
</dbReference>
<evidence type="ECO:0000256" key="4">
    <source>
        <dbReference type="ARBA" id="ARBA00022553"/>
    </source>
</evidence>
<dbReference type="Gene3D" id="1.10.287.130">
    <property type="match status" value="1"/>
</dbReference>
<dbReference type="KEGG" id="btrm:SAMEA390648700077"/>
<dbReference type="SMART" id="SM00387">
    <property type="entry name" value="HATPase_c"/>
    <property type="match status" value="1"/>
</dbReference>
<dbReference type="PROSITE" id="PS50885">
    <property type="entry name" value="HAMP"/>
    <property type="match status" value="1"/>
</dbReference>
<evidence type="ECO:0000256" key="10">
    <source>
        <dbReference type="ARBA" id="ARBA00023136"/>
    </source>
</evidence>
<dbReference type="STRING" id="123899.SAMEA3906487_00077"/>
<dbReference type="PROSITE" id="PS50109">
    <property type="entry name" value="HIS_KIN"/>
    <property type="match status" value="1"/>
</dbReference>
<evidence type="ECO:0000313" key="14">
    <source>
        <dbReference type="EMBL" id="SAI66066.1"/>
    </source>
</evidence>
<evidence type="ECO:0000256" key="7">
    <source>
        <dbReference type="ARBA" id="ARBA00022777"/>
    </source>
</evidence>
<keyword evidence="8 11" id="KW-1133">Transmembrane helix</keyword>
<name>A0A157S827_9BORD</name>
<dbReference type="InterPro" id="IPR005467">
    <property type="entry name" value="His_kinase_dom"/>
</dbReference>
<proteinExistence type="predicted"/>
<evidence type="ECO:0000256" key="9">
    <source>
        <dbReference type="ARBA" id="ARBA00023012"/>
    </source>
</evidence>
<dbReference type="EMBL" id="LT546645">
    <property type="protein sequence ID" value="SAI66066.1"/>
    <property type="molecule type" value="Genomic_DNA"/>
</dbReference>
<dbReference type="InterPro" id="IPR050428">
    <property type="entry name" value="TCS_sensor_his_kinase"/>
</dbReference>
<dbReference type="PANTHER" id="PTHR45436:SF1">
    <property type="entry name" value="SENSOR PROTEIN QSEC"/>
    <property type="match status" value="1"/>
</dbReference>
<dbReference type="SMART" id="SM00304">
    <property type="entry name" value="HAMP"/>
    <property type="match status" value="1"/>
</dbReference>
<dbReference type="Pfam" id="PF02518">
    <property type="entry name" value="HATPase_c"/>
    <property type="match status" value="1"/>
</dbReference>
<keyword evidence="4" id="KW-0597">Phosphoprotein</keyword>
<feature type="domain" description="HAMP" evidence="13">
    <location>
        <begin position="176"/>
        <end position="229"/>
    </location>
</feature>
<dbReference type="Gene3D" id="3.30.565.10">
    <property type="entry name" value="Histidine kinase-like ATPase, C-terminal domain"/>
    <property type="match status" value="1"/>
</dbReference>
<evidence type="ECO:0000313" key="15">
    <source>
        <dbReference type="Proteomes" id="UP000076825"/>
    </source>
</evidence>
<accession>A0A157S827</accession>
<dbReference type="PANTHER" id="PTHR45436">
    <property type="entry name" value="SENSOR HISTIDINE KINASE YKOH"/>
    <property type="match status" value="1"/>
</dbReference>
<evidence type="ECO:0000259" key="12">
    <source>
        <dbReference type="PROSITE" id="PS50109"/>
    </source>
</evidence>
<dbReference type="RefSeq" id="WP_127070872.1">
    <property type="nucleotide sequence ID" value="NZ_CP016340.1"/>
</dbReference>
<dbReference type="GO" id="GO:0000155">
    <property type="term" value="F:phosphorelay sensor kinase activity"/>
    <property type="evidence" value="ECO:0007669"/>
    <property type="project" value="InterPro"/>
</dbReference>
<keyword evidence="5 14" id="KW-0808">Transferase</keyword>
<dbReference type="GeneID" id="56588499"/>
<evidence type="ECO:0000256" key="8">
    <source>
        <dbReference type="ARBA" id="ARBA00022989"/>
    </source>
</evidence>
<keyword evidence="7 14" id="KW-0418">Kinase</keyword>
<dbReference type="AlphaFoldDB" id="A0A157S827"/>
<feature type="transmembrane region" description="Helical" evidence="11">
    <location>
        <begin position="12"/>
        <end position="32"/>
    </location>
</feature>
<dbReference type="EC" id="2.7.13.3" evidence="3"/>
<comment type="catalytic activity">
    <reaction evidence="1">
        <text>ATP + protein L-histidine = ADP + protein N-phospho-L-histidine.</text>
        <dbReference type="EC" id="2.7.13.3"/>
    </reaction>
</comment>
<reference evidence="14 15" key="1">
    <citation type="submission" date="2016-04" db="EMBL/GenBank/DDBJ databases">
        <authorList>
            <consortium name="Pathogen Informatics"/>
        </authorList>
    </citation>
    <scope>NUCLEOTIDE SEQUENCE [LARGE SCALE GENOMIC DNA]</scope>
    <source>
        <strain evidence="14 15">H044680328</strain>
    </source>
</reference>
<keyword evidence="9" id="KW-0902">Two-component regulatory system</keyword>
<dbReference type="InterPro" id="IPR036097">
    <property type="entry name" value="HisK_dim/P_sf"/>
</dbReference>
<evidence type="ECO:0000256" key="11">
    <source>
        <dbReference type="SAM" id="Phobius"/>
    </source>
</evidence>
<evidence type="ECO:0000256" key="3">
    <source>
        <dbReference type="ARBA" id="ARBA00012438"/>
    </source>
</evidence>
<dbReference type="InterPro" id="IPR003661">
    <property type="entry name" value="HisK_dim/P_dom"/>
</dbReference>
<organism evidence="14 15">
    <name type="scientific">Bordetella trematum</name>
    <dbReference type="NCBI Taxonomy" id="123899"/>
    <lineage>
        <taxon>Bacteria</taxon>
        <taxon>Pseudomonadati</taxon>
        <taxon>Pseudomonadota</taxon>
        <taxon>Betaproteobacteria</taxon>
        <taxon>Burkholderiales</taxon>
        <taxon>Alcaligenaceae</taxon>
        <taxon>Bordetella</taxon>
    </lineage>
</organism>
<evidence type="ECO:0000256" key="5">
    <source>
        <dbReference type="ARBA" id="ARBA00022679"/>
    </source>
</evidence>
<dbReference type="InterPro" id="IPR036890">
    <property type="entry name" value="HATPase_C_sf"/>
</dbReference>
<comment type="subcellular location">
    <subcellularLocation>
        <location evidence="2">Membrane</location>
    </subcellularLocation>
</comment>
<evidence type="ECO:0000256" key="6">
    <source>
        <dbReference type="ARBA" id="ARBA00022692"/>
    </source>
</evidence>
<dbReference type="CDD" id="cd00075">
    <property type="entry name" value="HATPase"/>
    <property type="match status" value="1"/>
</dbReference>
<evidence type="ECO:0000256" key="1">
    <source>
        <dbReference type="ARBA" id="ARBA00000085"/>
    </source>
</evidence>
<dbReference type="SUPFAM" id="SSF47384">
    <property type="entry name" value="Homodimeric domain of signal transducing histidine kinase"/>
    <property type="match status" value="1"/>
</dbReference>
<keyword evidence="10 11" id="KW-0472">Membrane</keyword>
<evidence type="ECO:0000256" key="2">
    <source>
        <dbReference type="ARBA" id="ARBA00004370"/>
    </source>
</evidence>